<sequence length="161" mass="20390">CNFNMLYFHFHLILNNNLTNIINILQLHYNFHIHLDNQKYCCFHLWFDFLNIIFQFHYINIHSYKYCIRFNHMFHSFRIYCCNFNILFFHFHPILNNNLTNIINILQLHYNFHIHLDNQKYCCFHLWFDFLNIIFQILLINIQQCKKYIRFNHMIHSFRIY</sequence>
<evidence type="ECO:0000256" key="1">
    <source>
        <dbReference type="SAM" id="Phobius"/>
    </source>
</evidence>
<evidence type="ECO:0000313" key="3">
    <source>
        <dbReference type="Proteomes" id="UP000008983"/>
    </source>
</evidence>
<dbReference type="GeneID" id="14906305"/>
<keyword evidence="1" id="KW-1133">Transmembrane helix</keyword>
<protein>
    <submittedName>
        <fullName evidence="2">Uncharacterized protein</fullName>
    </submittedName>
</protein>
<dbReference type="AlphaFoldDB" id="G0QX65"/>
<accession>G0QX65</accession>
<gene>
    <name evidence="2" type="ORF">IMG5_138590</name>
</gene>
<feature type="transmembrane region" description="Helical" evidence="1">
    <location>
        <begin position="124"/>
        <end position="142"/>
    </location>
</feature>
<name>G0QX65_ICHMU</name>
<keyword evidence="3" id="KW-1185">Reference proteome</keyword>
<feature type="non-terminal residue" evidence="2">
    <location>
        <position position="1"/>
    </location>
</feature>
<dbReference type="InParanoid" id="G0QX65"/>
<organism evidence="2 3">
    <name type="scientific">Ichthyophthirius multifiliis</name>
    <name type="common">White spot disease agent</name>
    <name type="synonym">Ich</name>
    <dbReference type="NCBI Taxonomy" id="5932"/>
    <lineage>
        <taxon>Eukaryota</taxon>
        <taxon>Sar</taxon>
        <taxon>Alveolata</taxon>
        <taxon>Ciliophora</taxon>
        <taxon>Intramacronucleata</taxon>
        <taxon>Oligohymenophorea</taxon>
        <taxon>Hymenostomatida</taxon>
        <taxon>Ophryoglenina</taxon>
        <taxon>Ichthyophthirius</taxon>
    </lineage>
</organism>
<dbReference type="EMBL" id="GL984036">
    <property type="protein sequence ID" value="EGR30190.1"/>
    <property type="molecule type" value="Genomic_DNA"/>
</dbReference>
<reference evidence="2 3" key="1">
    <citation type="submission" date="2011-07" db="EMBL/GenBank/DDBJ databases">
        <authorList>
            <person name="Coyne R."/>
            <person name="Brami D."/>
            <person name="Johnson J."/>
            <person name="Hostetler J."/>
            <person name="Hannick L."/>
            <person name="Clark T."/>
            <person name="Cassidy-Hanley D."/>
            <person name="Inman J."/>
        </authorList>
    </citation>
    <scope>NUCLEOTIDE SEQUENCE [LARGE SCALE GENOMIC DNA]</scope>
    <source>
        <strain evidence="2 3">G5</strain>
    </source>
</reference>
<dbReference type="RefSeq" id="XP_004031786.1">
    <property type="nucleotide sequence ID" value="XM_004031738.1"/>
</dbReference>
<evidence type="ECO:0000313" key="2">
    <source>
        <dbReference type="EMBL" id="EGR30190.1"/>
    </source>
</evidence>
<proteinExistence type="predicted"/>
<dbReference type="Proteomes" id="UP000008983">
    <property type="component" value="Unassembled WGS sequence"/>
</dbReference>
<keyword evidence="1" id="KW-0812">Transmembrane</keyword>
<keyword evidence="1" id="KW-0472">Membrane</keyword>